<keyword evidence="2" id="KW-1185">Reference proteome</keyword>
<gene>
    <name evidence="1" type="ORF">GSLYS_00014330001</name>
</gene>
<protein>
    <recommendedName>
        <fullName evidence="3">EGF-like domain-containing protein</fullName>
    </recommendedName>
</protein>
<sequence>CPDFTYGDTCTDSCRCNRSNTDYCDNLQGECLCKLGWKGYTCIDDVSECLGINIFLCPPDSDCRNTDGNYTCIC</sequence>
<dbReference type="AlphaFoldDB" id="A0AAV2I3R2"/>
<evidence type="ECO:0000313" key="2">
    <source>
        <dbReference type="Proteomes" id="UP001497497"/>
    </source>
</evidence>
<proteinExistence type="predicted"/>
<evidence type="ECO:0000313" key="1">
    <source>
        <dbReference type="EMBL" id="CAL1540681.1"/>
    </source>
</evidence>
<feature type="non-terminal residue" evidence="1">
    <location>
        <position position="1"/>
    </location>
</feature>
<name>A0AAV2I3R2_LYMST</name>
<dbReference type="Proteomes" id="UP001497497">
    <property type="component" value="Unassembled WGS sequence"/>
</dbReference>
<reference evidence="1 2" key="1">
    <citation type="submission" date="2024-04" db="EMBL/GenBank/DDBJ databases">
        <authorList>
            <consortium name="Genoscope - CEA"/>
            <person name="William W."/>
        </authorList>
    </citation>
    <scope>NUCLEOTIDE SEQUENCE [LARGE SCALE GENOMIC DNA]</scope>
</reference>
<dbReference type="EMBL" id="CAXITT010000394">
    <property type="protein sequence ID" value="CAL1540681.1"/>
    <property type="molecule type" value="Genomic_DNA"/>
</dbReference>
<evidence type="ECO:0008006" key="3">
    <source>
        <dbReference type="Google" id="ProtNLM"/>
    </source>
</evidence>
<organism evidence="1 2">
    <name type="scientific">Lymnaea stagnalis</name>
    <name type="common">Great pond snail</name>
    <name type="synonym">Helix stagnalis</name>
    <dbReference type="NCBI Taxonomy" id="6523"/>
    <lineage>
        <taxon>Eukaryota</taxon>
        <taxon>Metazoa</taxon>
        <taxon>Spiralia</taxon>
        <taxon>Lophotrochozoa</taxon>
        <taxon>Mollusca</taxon>
        <taxon>Gastropoda</taxon>
        <taxon>Heterobranchia</taxon>
        <taxon>Euthyneura</taxon>
        <taxon>Panpulmonata</taxon>
        <taxon>Hygrophila</taxon>
        <taxon>Lymnaeoidea</taxon>
        <taxon>Lymnaeidae</taxon>
        <taxon>Lymnaea</taxon>
    </lineage>
</organism>
<accession>A0AAV2I3R2</accession>
<comment type="caution">
    <text evidence="1">The sequence shown here is derived from an EMBL/GenBank/DDBJ whole genome shotgun (WGS) entry which is preliminary data.</text>
</comment>
<dbReference type="Gene3D" id="2.170.300.10">
    <property type="entry name" value="Tie2 ligand-binding domain superfamily"/>
    <property type="match status" value="1"/>
</dbReference>
<feature type="non-terminal residue" evidence="1">
    <location>
        <position position="74"/>
    </location>
</feature>